<keyword evidence="2" id="KW-1185">Reference proteome</keyword>
<evidence type="ECO:0000313" key="1">
    <source>
        <dbReference type="EMBL" id="MDN3202709.1"/>
    </source>
</evidence>
<gene>
    <name evidence="1" type="ORF">QVH07_01055</name>
</gene>
<comment type="caution">
    <text evidence="1">The sequence shown here is derived from an EMBL/GenBank/DDBJ whole genome shotgun (WGS) entry which is preliminary data.</text>
</comment>
<proteinExistence type="predicted"/>
<sequence>MKKVILSVIVLGLFGCQENKRANIDEEKFGGYWYQNSAEINVYELDQIRYGESRKGEAVMIFVTEDFSRKDQVKLDDPQSNPSDAQKVMKLNKTRSFQTGIYPYETMLSVFTPVYEDKNSPKVVASMTEWCGQSFTQMNWKNGGYRIQQFSYFQSEGDQEVKVNAPSEDELWNLLRLDPELIEEGETELFPGLIYQRFSHINLKKQKAIISKNSVNALTAEMVVDYADIGRKLSIRYQKEFPFEILSWEEEEIGRNGDTLVTKALRKKVRQLDYWNLNSTENNDLAKALSL</sequence>
<protein>
    <recommendedName>
        <fullName evidence="3">Septum formation inhibitor Maf</fullName>
    </recommendedName>
</protein>
<dbReference type="RefSeq" id="WP_289998267.1">
    <property type="nucleotide sequence ID" value="NZ_JAUEPH010000001.1"/>
</dbReference>
<dbReference type="EMBL" id="JAUEPH010000001">
    <property type="protein sequence ID" value="MDN3202709.1"/>
    <property type="molecule type" value="Genomic_DNA"/>
</dbReference>
<dbReference type="Proteomes" id="UP001171916">
    <property type="component" value="Unassembled WGS sequence"/>
</dbReference>
<evidence type="ECO:0000313" key="2">
    <source>
        <dbReference type="Proteomes" id="UP001171916"/>
    </source>
</evidence>
<name>A0ABT7Y8Z5_9BACT</name>
<dbReference type="PROSITE" id="PS51257">
    <property type="entry name" value="PROKAR_LIPOPROTEIN"/>
    <property type="match status" value="1"/>
</dbReference>
<accession>A0ABT7Y8Z5</accession>
<reference evidence="1" key="1">
    <citation type="submission" date="2023-06" db="EMBL/GenBank/DDBJ databases">
        <title>Robiginitalea aurantiacus sp. nov. and Algoriphagus sediminis sp. nov., isolated from coastal sediment.</title>
        <authorList>
            <person name="Zhou Z.Y."/>
            <person name="An J."/>
            <person name="Jia Y.W."/>
            <person name="Du Z.J."/>
        </authorList>
    </citation>
    <scope>NUCLEOTIDE SEQUENCE</scope>
    <source>
        <strain evidence="1">C2-7</strain>
    </source>
</reference>
<evidence type="ECO:0008006" key="3">
    <source>
        <dbReference type="Google" id="ProtNLM"/>
    </source>
</evidence>
<organism evidence="1 2">
    <name type="scientific">Algoriphagus sediminis</name>
    <dbReference type="NCBI Taxonomy" id="3057113"/>
    <lineage>
        <taxon>Bacteria</taxon>
        <taxon>Pseudomonadati</taxon>
        <taxon>Bacteroidota</taxon>
        <taxon>Cytophagia</taxon>
        <taxon>Cytophagales</taxon>
        <taxon>Cyclobacteriaceae</taxon>
        <taxon>Algoriphagus</taxon>
    </lineage>
</organism>